<dbReference type="PANTHER" id="PTHR12560">
    <property type="entry name" value="LONGEVITY ASSURANCE FACTOR 1 LAG1"/>
    <property type="match status" value="1"/>
</dbReference>
<dbReference type="EMBL" id="JAEPRD010000118">
    <property type="protein sequence ID" value="KAG2197999.1"/>
    <property type="molecule type" value="Genomic_DNA"/>
</dbReference>
<accession>A0A8H7QSH9</accession>
<comment type="similarity">
    <text evidence="2">Belongs to the sphingosine N-acyltransferase family.</text>
</comment>
<evidence type="ECO:0000256" key="6">
    <source>
        <dbReference type="PROSITE-ProRule" id="PRU00205"/>
    </source>
</evidence>
<evidence type="ECO:0000256" key="2">
    <source>
        <dbReference type="ARBA" id="ARBA00009808"/>
    </source>
</evidence>
<dbReference type="AlphaFoldDB" id="A0A8H7QSH9"/>
<reference evidence="9" key="1">
    <citation type="submission" date="2020-12" db="EMBL/GenBank/DDBJ databases">
        <title>Metabolic potential, ecology and presence of endohyphal bacteria is reflected in genomic diversity of Mucoromycotina.</title>
        <authorList>
            <person name="Muszewska A."/>
            <person name="Okrasinska A."/>
            <person name="Steczkiewicz K."/>
            <person name="Drgas O."/>
            <person name="Orlowska M."/>
            <person name="Perlinska-Lenart U."/>
            <person name="Aleksandrzak-Piekarczyk T."/>
            <person name="Szatraj K."/>
            <person name="Zielenkiewicz U."/>
            <person name="Pilsyk S."/>
            <person name="Malc E."/>
            <person name="Mieczkowski P."/>
            <person name="Kruszewska J.S."/>
            <person name="Biernat P."/>
            <person name="Pawlowska J."/>
        </authorList>
    </citation>
    <scope>NUCLEOTIDE SEQUENCE</scope>
    <source>
        <strain evidence="9">WA0000017839</strain>
    </source>
</reference>
<dbReference type="Proteomes" id="UP000603453">
    <property type="component" value="Unassembled WGS sequence"/>
</dbReference>
<feature type="transmembrane region" description="Helical" evidence="7">
    <location>
        <begin position="36"/>
        <end position="56"/>
    </location>
</feature>
<feature type="transmembrane region" description="Helical" evidence="7">
    <location>
        <begin position="117"/>
        <end position="141"/>
    </location>
</feature>
<feature type="domain" description="TLC" evidence="8">
    <location>
        <begin position="108"/>
        <end position="322"/>
    </location>
</feature>
<evidence type="ECO:0000313" key="10">
    <source>
        <dbReference type="Proteomes" id="UP000603453"/>
    </source>
</evidence>
<dbReference type="GO" id="GO:0046513">
    <property type="term" value="P:ceramide biosynthetic process"/>
    <property type="evidence" value="ECO:0007669"/>
    <property type="project" value="InterPro"/>
</dbReference>
<feature type="transmembrane region" description="Helical" evidence="7">
    <location>
        <begin position="189"/>
        <end position="206"/>
    </location>
</feature>
<gene>
    <name evidence="9" type="ORF">INT47_004966</name>
</gene>
<evidence type="ECO:0000256" key="7">
    <source>
        <dbReference type="SAM" id="Phobius"/>
    </source>
</evidence>
<feature type="transmembrane region" description="Helical" evidence="7">
    <location>
        <begin position="161"/>
        <end position="177"/>
    </location>
</feature>
<dbReference type="PROSITE" id="PS50922">
    <property type="entry name" value="TLC"/>
    <property type="match status" value="1"/>
</dbReference>
<evidence type="ECO:0000256" key="4">
    <source>
        <dbReference type="ARBA" id="ARBA00022989"/>
    </source>
</evidence>
<feature type="transmembrane region" description="Helical" evidence="7">
    <location>
        <begin position="294"/>
        <end position="314"/>
    </location>
</feature>
<evidence type="ECO:0000256" key="3">
    <source>
        <dbReference type="ARBA" id="ARBA00022692"/>
    </source>
</evidence>
<comment type="subcellular location">
    <subcellularLocation>
        <location evidence="1">Membrane</location>
        <topology evidence="1">Multi-pass membrane protein</topology>
    </subcellularLocation>
</comment>
<evidence type="ECO:0000256" key="5">
    <source>
        <dbReference type="ARBA" id="ARBA00023136"/>
    </source>
</evidence>
<dbReference type="InterPro" id="IPR006634">
    <property type="entry name" value="TLC-dom"/>
</dbReference>
<keyword evidence="5 6" id="KW-0472">Membrane</keyword>
<protein>
    <recommendedName>
        <fullName evidence="8">TLC domain-containing protein</fullName>
    </recommendedName>
</protein>
<proteinExistence type="inferred from homology"/>
<dbReference type="InterPro" id="IPR016439">
    <property type="entry name" value="Lag1/Lac1-like"/>
</dbReference>
<dbReference type="GO" id="GO:0050291">
    <property type="term" value="F:sphingosine N-acyltransferase activity"/>
    <property type="evidence" value="ECO:0007669"/>
    <property type="project" value="InterPro"/>
</dbReference>
<keyword evidence="10" id="KW-1185">Reference proteome</keyword>
<evidence type="ECO:0000259" key="8">
    <source>
        <dbReference type="PROSITE" id="PS50922"/>
    </source>
</evidence>
<evidence type="ECO:0000256" key="1">
    <source>
        <dbReference type="ARBA" id="ARBA00004141"/>
    </source>
</evidence>
<keyword evidence="4 7" id="KW-1133">Transmembrane helix</keyword>
<evidence type="ECO:0000313" key="9">
    <source>
        <dbReference type="EMBL" id="KAG2197999.1"/>
    </source>
</evidence>
<keyword evidence="3 6" id="KW-0812">Transmembrane</keyword>
<comment type="caution">
    <text evidence="9">The sequence shown here is derived from an EMBL/GenBank/DDBJ whole genome shotgun (WGS) entry which is preliminary data.</text>
</comment>
<dbReference type="SMART" id="SM00724">
    <property type="entry name" value="TLC"/>
    <property type="match status" value="1"/>
</dbReference>
<dbReference type="OrthoDB" id="537032at2759"/>
<dbReference type="PANTHER" id="PTHR12560:SF0">
    <property type="entry name" value="LD18904P"/>
    <property type="match status" value="1"/>
</dbReference>
<organism evidence="9 10">
    <name type="scientific">Mucor saturninus</name>
    <dbReference type="NCBI Taxonomy" id="64648"/>
    <lineage>
        <taxon>Eukaryota</taxon>
        <taxon>Fungi</taxon>
        <taxon>Fungi incertae sedis</taxon>
        <taxon>Mucoromycota</taxon>
        <taxon>Mucoromycotina</taxon>
        <taxon>Mucoromycetes</taxon>
        <taxon>Mucorales</taxon>
        <taxon>Mucorineae</taxon>
        <taxon>Mucoraceae</taxon>
        <taxon>Mucor</taxon>
    </lineage>
</organism>
<sequence length="464" mass="54120">MKNETKEKKRVAPTLSKYQVLQNTLLQYEAEFSGSIVLSVIIYYLLGYPIASQFLFISYEVSPDKFDKGVGDAYFVFFWTIMFTFLRASFIKYGYLPLANYFNIADPSKRQRVAEQIYIFAYYVVFGAAGLYVMYCNPHWLNTSQYWIDYPHILISRDMKYYYLMQLAFWFQQIYGLHTEKRRKDHIAMLSHHIITIWLVGSSYYVNLTRVGNGVLCCMDLCDIFLSLAKILKYLGFTNVCDIAFGLFAVAWPITRHVFFSIVTWSVAVEPARYFSLDWNPAEGKYFTPNVQKMFVTSLVLLNIIMFYWFMMIVKVITRLFTGSGTDDPRSDDEDENDGDELKRKPKARYLCDGPSISIIHKHMRKSTHHTRQRIFRFKDTDPVSNTGFAKLRNRKSRHDQIRIGGRCIKISVAGNHQSNRLRLTARFKSTLTNQIFIDNRIKIMVSLTACVVNVRLCTLDVAK</sequence>
<dbReference type="Pfam" id="PF03798">
    <property type="entry name" value="TRAM_LAG1_CLN8"/>
    <property type="match status" value="1"/>
</dbReference>
<dbReference type="GO" id="GO:0016020">
    <property type="term" value="C:membrane"/>
    <property type="evidence" value="ECO:0007669"/>
    <property type="project" value="UniProtKB-SubCell"/>
</dbReference>
<name>A0A8H7QSH9_9FUNG</name>
<feature type="transmembrane region" description="Helical" evidence="7">
    <location>
        <begin position="76"/>
        <end position="96"/>
    </location>
</feature>